<dbReference type="InterPro" id="IPR025558">
    <property type="entry name" value="DUF4283"/>
</dbReference>
<feature type="coiled-coil region" evidence="1">
    <location>
        <begin position="18"/>
        <end position="62"/>
    </location>
</feature>
<feature type="transmembrane region" description="Helical" evidence="3">
    <location>
        <begin position="120"/>
        <end position="141"/>
    </location>
</feature>
<dbReference type="InterPro" id="IPR040256">
    <property type="entry name" value="At4g02000-like"/>
</dbReference>
<protein>
    <recommendedName>
        <fullName evidence="4">DUF4283 domain-containing protein</fullName>
    </recommendedName>
</protein>
<name>A0A9Q0JS14_9MAGN</name>
<feature type="region of interest" description="Disordered" evidence="2">
    <location>
        <begin position="341"/>
        <end position="364"/>
    </location>
</feature>
<keyword evidence="3" id="KW-0472">Membrane</keyword>
<dbReference type="OrthoDB" id="1939300at2759"/>
<organism evidence="5 6">
    <name type="scientific">Protea cynaroides</name>
    <dbReference type="NCBI Taxonomy" id="273540"/>
    <lineage>
        <taxon>Eukaryota</taxon>
        <taxon>Viridiplantae</taxon>
        <taxon>Streptophyta</taxon>
        <taxon>Embryophyta</taxon>
        <taxon>Tracheophyta</taxon>
        <taxon>Spermatophyta</taxon>
        <taxon>Magnoliopsida</taxon>
        <taxon>Proteales</taxon>
        <taxon>Proteaceae</taxon>
        <taxon>Protea</taxon>
    </lineage>
</organism>
<gene>
    <name evidence="5" type="ORF">NE237_026739</name>
</gene>
<dbReference type="Proteomes" id="UP001141806">
    <property type="component" value="Unassembled WGS sequence"/>
</dbReference>
<evidence type="ECO:0000259" key="4">
    <source>
        <dbReference type="Pfam" id="PF14111"/>
    </source>
</evidence>
<dbReference type="EMBL" id="JAMYWD010001744">
    <property type="protein sequence ID" value="KAJ4941330.1"/>
    <property type="molecule type" value="Genomic_DNA"/>
</dbReference>
<evidence type="ECO:0000313" key="5">
    <source>
        <dbReference type="EMBL" id="KAJ4941330.1"/>
    </source>
</evidence>
<feature type="domain" description="DUF4283" evidence="4">
    <location>
        <begin position="389"/>
        <end position="431"/>
    </location>
</feature>
<sequence>MRIGSNYAIRGGQAASRIAELEARVQELSSQVERSAQTAKQLEDMTARAAQLQEELATVTATSAERERGTPGRATSSWGPLDFHFWSSRLAFINDVGLGAKGNAKNCQIFEKKSSSCSGVYLLFLNVGLLLTRFPILYAAAMQFSRDKKYPVEGAGTRGSPLEGGDRWYGWCLYRGKVGRKAERRLVRSDSHRLAKAKNGTTLLTDTDFRNGSSFLTGRERRLLTELALVIDPIQAQDSLQVLVALLEFGKLSCSSRFFVLFLWNQLAISFCGAKGPLSVHKEEVLRGCRTPFTYGNVGENEVQISPKSVNSNLDSCAGFSAGGNLSVRHMGSVVKEVGEGSRALPSNGSAGVGSLDKQSEEGERAGLVGEVVAGLDKERRRQSRFGQNTGVFIFDFQSSEARQTILDLGSWTYDGKPLILKMWSPDVSLETKSVSSIPVWVRFPALQLYLWGVSFLGRLASLVGQPMFTDKLTADRRRLSYARVCFEVTADSELPDEVWYEKDDGTLTAQRVEYDWKPPICTSCKSFAHSSASCLVRKPAPLGNQSTDAPPELSSALTDEIVEGVQHMGAPEGEWNRVVGRKTKLAAESVLGGSTQGARQNVCDNSTITPSQMEPEGCMAIVPVQNELLVDTHQIEPDAVAPSILSSNNGQVVVLDELAPGARQNASVKSGLDISLRPYSSPLKGLVVDKSKDLASAADLGRANLSNSSAACQTTGGVHEQAEGLSVVYASNVLKERRELWAELTSMAAATDKAWAVLGDFSCVSATSEKLGGRPVCVGSTLQFNDCITEAELMDMK</sequence>
<keyword evidence="3" id="KW-0812">Transmembrane</keyword>
<keyword evidence="3" id="KW-1133">Transmembrane helix</keyword>
<evidence type="ECO:0000256" key="2">
    <source>
        <dbReference type="SAM" id="MobiDB-lite"/>
    </source>
</evidence>
<proteinExistence type="predicted"/>
<evidence type="ECO:0000256" key="3">
    <source>
        <dbReference type="SAM" id="Phobius"/>
    </source>
</evidence>
<evidence type="ECO:0000313" key="6">
    <source>
        <dbReference type="Proteomes" id="UP001141806"/>
    </source>
</evidence>
<dbReference type="Pfam" id="PF14111">
    <property type="entry name" value="DUF4283"/>
    <property type="match status" value="1"/>
</dbReference>
<dbReference type="PANTHER" id="PTHR31286:SF165">
    <property type="entry name" value="DUF4283 DOMAIN-CONTAINING PROTEIN"/>
    <property type="match status" value="1"/>
</dbReference>
<accession>A0A9Q0JS14</accession>
<dbReference type="PANTHER" id="PTHR31286">
    <property type="entry name" value="GLYCINE-RICH CELL WALL STRUCTURAL PROTEIN 1.8-LIKE"/>
    <property type="match status" value="1"/>
</dbReference>
<keyword evidence="6" id="KW-1185">Reference proteome</keyword>
<keyword evidence="1" id="KW-0175">Coiled coil</keyword>
<reference evidence="5" key="1">
    <citation type="journal article" date="2023" name="Plant J.">
        <title>The genome of the king protea, Protea cynaroides.</title>
        <authorList>
            <person name="Chang J."/>
            <person name="Duong T.A."/>
            <person name="Schoeman C."/>
            <person name="Ma X."/>
            <person name="Roodt D."/>
            <person name="Barker N."/>
            <person name="Li Z."/>
            <person name="Van de Peer Y."/>
            <person name="Mizrachi E."/>
        </authorList>
    </citation>
    <scope>NUCLEOTIDE SEQUENCE</scope>
    <source>
        <tissue evidence="5">Young leaves</tissue>
    </source>
</reference>
<dbReference type="AlphaFoldDB" id="A0A9Q0JS14"/>
<evidence type="ECO:0000256" key="1">
    <source>
        <dbReference type="SAM" id="Coils"/>
    </source>
</evidence>
<comment type="caution">
    <text evidence="5">The sequence shown here is derived from an EMBL/GenBank/DDBJ whole genome shotgun (WGS) entry which is preliminary data.</text>
</comment>